<feature type="compositionally biased region" description="Basic residues" evidence="1">
    <location>
        <begin position="120"/>
        <end position="133"/>
    </location>
</feature>
<dbReference type="InParanoid" id="W4JYQ9"/>
<keyword evidence="3" id="KW-1185">Reference proteome</keyword>
<proteinExistence type="predicted"/>
<dbReference type="RefSeq" id="XP_009549018.1">
    <property type="nucleotide sequence ID" value="XM_009550723.1"/>
</dbReference>
<feature type="compositionally biased region" description="Basic and acidic residues" evidence="1">
    <location>
        <begin position="1"/>
        <end position="16"/>
    </location>
</feature>
<dbReference type="KEGG" id="hir:HETIRDRAFT_386884"/>
<dbReference type="EMBL" id="KI925461">
    <property type="protein sequence ID" value="ETW78702.1"/>
    <property type="molecule type" value="Genomic_DNA"/>
</dbReference>
<dbReference type="GeneID" id="20672295"/>
<name>W4JYQ9_HETIT</name>
<accession>W4JYQ9</accession>
<feature type="region of interest" description="Disordered" evidence="1">
    <location>
        <begin position="1"/>
        <end position="57"/>
    </location>
</feature>
<dbReference type="AlphaFoldDB" id="W4JYQ9"/>
<sequence>MLNKEHEARADTDTAARRTQRGIVETKTTNRRNRSGAPTNAIEPDAQTSPEREQTTTKSMLYTCPCTEPTTANAKANGKHEPARASAAYIQYVPRRYRSAAYRILARANSRQSLAQRQEVKRKQKKTEKFKRHKEIEKPEHHNETKRDDGERNEGKHRSRRGLLQAALLEPRELEAHKRPMCVCMYVRTYA</sequence>
<protein>
    <submittedName>
        <fullName evidence="2">Uncharacterized protein</fullName>
    </submittedName>
</protein>
<feature type="region of interest" description="Disordered" evidence="1">
    <location>
        <begin position="111"/>
        <end position="160"/>
    </location>
</feature>
<organism evidence="2 3">
    <name type="scientific">Heterobasidion irregulare (strain TC 32-1)</name>
    <dbReference type="NCBI Taxonomy" id="747525"/>
    <lineage>
        <taxon>Eukaryota</taxon>
        <taxon>Fungi</taxon>
        <taxon>Dikarya</taxon>
        <taxon>Basidiomycota</taxon>
        <taxon>Agaricomycotina</taxon>
        <taxon>Agaricomycetes</taxon>
        <taxon>Russulales</taxon>
        <taxon>Bondarzewiaceae</taxon>
        <taxon>Heterobasidion</taxon>
        <taxon>Heterobasidion annosum species complex</taxon>
    </lineage>
</organism>
<gene>
    <name evidence="2" type="ORF">HETIRDRAFT_386884</name>
</gene>
<dbReference type="Proteomes" id="UP000030671">
    <property type="component" value="Unassembled WGS sequence"/>
</dbReference>
<dbReference type="HOGENOM" id="CLU_1421575_0_0_1"/>
<evidence type="ECO:0000313" key="3">
    <source>
        <dbReference type="Proteomes" id="UP000030671"/>
    </source>
</evidence>
<feature type="compositionally biased region" description="Basic and acidic residues" evidence="1">
    <location>
        <begin position="134"/>
        <end position="156"/>
    </location>
</feature>
<evidence type="ECO:0000313" key="2">
    <source>
        <dbReference type="EMBL" id="ETW78702.1"/>
    </source>
</evidence>
<evidence type="ECO:0000256" key="1">
    <source>
        <dbReference type="SAM" id="MobiDB-lite"/>
    </source>
</evidence>
<reference evidence="2 3" key="1">
    <citation type="journal article" date="2012" name="New Phytol.">
        <title>Insight into trade-off between wood decay and parasitism from the genome of a fungal forest pathogen.</title>
        <authorList>
            <person name="Olson A."/>
            <person name="Aerts A."/>
            <person name="Asiegbu F."/>
            <person name="Belbahri L."/>
            <person name="Bouzid O."/>
            <person name="Broberg A."/>
            <person name="Canback B."/>
            <person name="Coutinho P.M."/>
            <person name="Cullen D."/>
            <person name="Dalman K."/>
            <person name="Deflorio G."/>
            <person name="van Diepen L.T."/>
            <person name="Dunand C."/>
            <person name="Duplessis S."/>
            <person name="Durling M."/>
            <person name="Gonthier P."/>
            <person name="Grimwood J."/>
            <person name="Fossdal C.G."/>
            <person name="Hansson D."/>
            <person name="Henrissat B."/>
            <person name="Hietala A."/>
            <person name="Himmelstrand K."/>
            <person name="Hoffmeister D."/>
            <person name="Hogberg N."/>
            <person name="James T.Y."/>
            <person name="Karlsson M."/>
            <person name="Kohler A."/>
            <person name="Kues U."/>
            <person name="Lee Y.H."/>
            <person name="Lin Y.C."/>
            <person name="Lind M."/>
            <person name="Lindquist E."/>
            <person name="Lombard V."/>
            <person name="Lucas S."/>
            <person name="Lunden K."/>
            <person name="Morin E."/>
            <person name="Murat C."/>
            <person name="Park J."/>
            <person name="Raffaello T."/>
            <person name="Rouze P."/>
            <person name="Salamov A."/>
            <person name="Schmutz J."/>
            <person name="Solheim H."/>
            <person name="Stahlberg J."/>
            <person name="Velez H."/>
            <person name="de Vries R.P."/>
            <person name="Wiebenga A."/>
            <person name="Woodward S."/>
            <person name="Yakovlev I."/>
            <person name="Garbelotto M."/>
            <person name="Martin F."/>
            <person name="Grigoriev I.V."/>
            <person name="Stenlid J."/>
        </authorList>
    </citation>
    <scope>NUCLEOTIDE SEQUENCE [LARGE SCALE GENOMIC DNA]</scope>
    <source>
        <strain evidence="2 3">TC 32-1</strain>
    </source>
</reference>